<sequence>MKEEKIVFTAKDFSGMYIDEKNEKAFAVQECNCCQTCKEN</sequence>
<dbReference type="Proteomes" id="UP001519271">
    <property type="component" value="Unassembled WGS sequence"/>
</dbReference>
<comment type="caution">
    <text evidence="1">The sequence shown here is derived from an EMBL/GenBank/DDBJ whole genome shotgun (WGS) entry which is preliminary data.</text>
</comment>
<protein>
    <submittedName>
        <fullName evidence="1">Uncharacterized protein</fullName>
    </submittedName>
</protein>
<dbReference type="RefSeq" id="WP_280922317.1">
    <property type="nucleotide sequence ID" value="NZ_JAGGKC010000015.1"/>
</dbReference>
<proteinExistence type="predicted"/>
<evidence type="ECO:0000313" key="1">
    <source>
        <dbReference type="EMBL" id="MBP1919436.1"/>
    </source>
</evidence>
<keyword evidence="2" id="KW-1185">Reference proteome</keyword>
<evidence type="ECO:0000313" key="2">
    <source>
        <dbReference type="Proteomes" id="UP001519271"/>
    </source>
</evidence>
<organism evidence="1 2">
    <name type="scientific">Youngiibacter multivorans</name>
    <dbReference type="NCBI Taxonomy" id="937251"/>
    <lineage>
        <taxon>Bacteria</taxon>
        <taxon>Bacillati</taxon>
        <taxon>Bacillota</taxon>
        <taxon>Clostridia</taxon>
        <taxon>Eubacteriales</taxon>
        <taxon>Clostridiaceae</taxon>
        <taxon>Youngiibacter</taxon>
    </lineage>
</organism>
<accession>A0ABS4G4H1</accession>
<gene>
    <name evidence="1" type="ORF">J2Z34_001925</name>
</gene>
<dbReference type="EMBL" id="JAGGKC010000015">
    <property type="protein sequence ID" value="MBP1919436.1"/>
    <property type="molecule type" value="Genomic_DNA"/>
</dbReference>
<name>A0ABS4G4H1_9CLOT</name>
<reference evidence="1 2" key="1">
    <citation type="submission" date="2021-03" db="EMBL/GenBank/DDBJ databases">
        <title>Genomic Encyclopedia of Type Strains, Phase IV (KMG-IV): sequencing the most valuable type-strain genomes for metagenomic binning, comparative biology and taxonomic classification.</title>
        <authorList>
            <person name="Goeker M."/>
        </authorList>
    </citation>
    <scope>NUCLEOTIDE SEQUENCE [LARGE SCALE GENOMIC DNA]</scope>
    <source>
        <strain evidence="1 2">DSM 6139</strain>
    </source>
</reference>